<evidence type="ECO:0000256" key="2">
    <source>
        <dbReference type="ARBA" id="ARBA00022714"/>
    </source>
</evidence>
<proteinExistence type="inferred from homology"/>
<evidence type="ECO:0000256" key="7">
    <source>
        <dbReference type="PIRSR" id="PIRSR000216-1"/>
    </source>
</evidence>
<organism evidence="8 9">
    <name type="scientific">Candidatus Ozemobacter sibiricus</name>
    <dbReference type="NCBI Taxonomy" id="2268124"/>
    <lineage>
        <taxon>Bacteria</taxon>
        <taxon>Candidatus Ozemobacteria</taxon>
        <taxon>Candidatus Ozemobacterales</taxon>
        <taxon>Candidatus Ozemobacteraceae</taxon>
        <taxon>Candidatus Ozemobacter</taxon>
    </lineage>
</organism>
<comment type="cofactor">
    <cofactor evidence="6">
        <name>[2Fe-2S] cluster</name>
        <dbReference type="ChEBI" id="CHEBI:190135"/>
    </cofactor>
</comment>
<evidence type="ECO:0000256" key="3">
    <source>
        <dbReference type="ARBA" id="ARBA00022723"/>
    </source>
</evidence>
<protein>
    <submittedName>
        <fullName evidence="8">NADH dehydrogenase, NuoE-like subunit</fullName>
    </submittedName>
</protein>
<dbReference type="GO" id="GO:0046872">
    <property type="term" value="F:metal ion binding"/>
    <property type="evidence" value="ECO:0007669"/>
    <property type="project" value="UniProtKB-KW"/>
</dbReference>
<name>A0A367ZR11_9BACT</name>
<feature type="binding site" evidence="7">
    <location>
        <position position="133"/>
    </location>
    <ligand>
        <name>[2Fe-2S] cluster</name>
        <dbReference type="ChEBI" id="CHEBI:190135"/>
    </ligand>
</feature>
<dbReference type="Proteomes" id="UP000252355">
    <property type="component" value="Unassembled WGS sequence"/>
</dbReference>
<dbReference type="PANTHER" id="PTHR43342">
    <property type="entry name" value="NADH-QUINONE OXIDOREDUCTASE, E SUBUNIT"/>
    <property type="match status" value="1"/>
</dbReference>
<dbReference type="SUPFAM" id="SSF52833">
    <property type="entry name" value="Thioredoxin-like"/>
    <property type="match status" value="1"/>
</dbReference>
<dbReference type="InterPro" id="IPR041921">
    <property type="entry name" value="NuoE_N"/>
</dbReference>
<dbReference type="GO" id="GO:0016491">
    <property type="term" value="F:oxidoreductase activity"/>
    <property type="evidence" value="ECO:0007669"/>
    <property type="project" value="InterPro"/>
</dbReference>
<reference evidence="8 9" key="1">
    <citation type="submission" date="2018-05" db="EMBL/GenBank/DDBJ databases">
        <title>A metagenomic window into the 2 km-deep terrestrial subsurface aquifer revealed taxonomically and functionally diverse microbial community comprising novel uncultured bacterial lineages.</title>
        <authorList>
            <person name="Kadnikov V.V."/>
            <person name="Mardanov A.V."/>
            <person name="Beletsky A.V."/>
            <person name="Banks D."/>
            <person name="Pimenov N.V."/>
            <person name="Frank Y.A."/>
            <person name="Karnachuk O.V."/>
            <person name="Ravin N.V."/>
        </authorList>
    </citation>
    <scope>NUCLEOTIDE SEQUENCE [LARGE SCALE GENOMIC DNA]</scope>
    <source>
        <strain evidence="8">BY5</strain>
    </source>
</reference>
<sequence>MQPPNHDRPGARPSPSALALDLWQNGQEPGQLIPLLQKTQEQYGYIPEHAIRTISSITRVPESEIYGVITFYKQFRLKPLGRYLIRLCDGTACHVNDARTLMNLIKEELQLDADDTTADGLFTLTPVACLGCCSLAPVIMINDETFGRLTPPKVRQILKEFRQRAATEDAATRGGTSA</sequence>
<dbReference type="GO" id="GO:0051537">
    <property type="term" value="F:2 iron, 2 sulfur cluster binding"/>
    <property type="evidence" value="ECO:0007669"/>
    <property type="project" value="UniProtKB-KW"/>
</dbReference>
<feature type="binding site" evidence="7">
    <location>
        <position position="88"/>
    </location>
    <ligand>
        <name>[2Fe-2S] cluster</name>
        <dbReference type="ChEBI" id="CHEBI:190135"/>
    </ligand>
</feature>
<dbReference type="InterPro" id="IPR036249">
    <property type="entry name" value="Thioredoxin-like_sf"/>
</dbReference>
<feature type="binding site" evidence="7">
    <location>
        <position position="129"/>
    </location>
    <ligand>
        <name>[2Fe-2S] cluster</name>
        <dbReference type="ChEBI" id="CHEBI:190135"/>
    </ligand>
</feature>
<evidence type="ECO:0000256" key="1">
    <source>
        <dbReference type="ARBA" id="ARBA00010643"/>
    </source>
</evidence>
<feature type="binding site" evidence="7">
    <location>
        <position position="93"/>
    </location>
    <ligand>
        <name>[2Fe-2S] cluster</name>
        <dbReference type="ChEBI" id="CHEBI:190135"/>
    </ligand>
</feature>
<evidence type="ECO:0000256" key="6">
    <source>
        <dbReference type="ARBA" id="ARBA00034078"/>
    </source>
</evidence>
<keyword evidence="5 7" id="KW-0411">Iron-sulfur</keyword>
<comment type="caution">
    <text evidence="8">The sequence shown here is derived from an EMBL/GenBank/DDBJ whole genome shotgun (WGS) entry which is preliminary data.</text>
</comment>
<accession>A0A367ZR11</accession>
<dbReference type="InterPro" id="IPR042128">
    <property type="entry name" value="NuoE_dom"/>
</dbReference>
<dbReference type="NCBIfam" id="NF005722">
    <property type="entry name" value="PRK07539.1-2"/>
    <property type="match status" value="1"/>
</dbReference>
<dbReference type="EMBL" id="QOQW01000006">
    <property type="protein sequence ID" value="RCK80480.1"/>
    <property type="molecule type" value="Genomic_DNA"/>
</dbReference>
<evidence type="ECO:0000313" key="8">
    <source>
        <dbReference type="EMBL" id="RCK80480.1"/>
    </source>
</evidence>
<dbReference type="PANTHER" id="PTHR43342:SF1">
    <property type="entry name" value="BIFURCATING [FEFE] HYDROGENASE GAMMA SUBUNIT"/>
    <property type="match status" value="1"/>
</dbReference>
<dbReference type="CDD" id="cd03064">
    <property type="entry name" value="TRX_Fd_NuoE"/>
    <property type="match status" value="1"/>
</dbReference>
<evidence type="ECO:0000313" key="9">
    <source>
        <dbReference type="Proteomes" id="UP000252355"/>
    </source>
</evidence>
<gene>
    <name evidence="8" type="ORF">OZSIB_3226</name>
</gene>
<dbReference type="Gene3D" id="1.10.10.1590">
    <property type="entry name" value="NADH-quinone oxidoreductase subunit E"/>
    <property type="match status" value="1"/>
</dbReference>
<dbReference type="AlphaFoldDB" id="A0A367ZR11"/>
<dbReference type="PROSITE" id="PS01099">
    <property type="entry name" value="COMPLEX1_24K"/>
    <property type="match status" value="1"/>
</dbReference>
<dbReference type="Gene3D" id="3.40.30.10">
    <property type="entry name" value="Glutaredoxin"/>
    <property type="match status" value="1"/>
</dbReference>
<comment type="cofactor">
    <cofactor evidence="7">
        <name>[2Fe-2S] cluster</name>
        <dbReference type="ChEBI" id="CHEBI:190135"/>
    </cofactor>
    <text evidence="7">Binds 1 [2Fe-2S] cluster.</text>
</comment>
<dbReference type="InterPro" id="IPR028431">
    <property type="entry name" value="NADP_DH_HndA-like"/>
</dbReference>
<comment type="similarity">
    <text evidence="1">Belongs to the complex I 24 kDa subunit family.</text>
</comment>
<dbReference type="InterPro" id="IPR002023">
    <property type="entry name" value="NuoE-like"/>
</dbReference>
<keyword evidence="3 7" id="KW-0479">Metal-binding</keyword>
<keyword evidence="2 7" id="KW-0001">2Fe-2S</keyword>
<dbReference type="PIRSF" id="PIRSF000216">
    <property type="entry name" value="NADH_DH_24kDa"/>
    <property type="match status" value="1"/>
</dbReference>
<keyword evidence="4 7" id="KW-0408">Iron</keyword>
<dbReference type="Pfam" id="PF01257">
    <property type="entry name" value="2Fe-2S_thioredx"/>
    <property type="match status" value="1"/>
</dbReference>
<evidence type="ECO:0000256" key="4">
    <source>
        <dbReference type="ARBA" id="ARBA00023004"/>
    </source>
</evidence>
<evidence type="ECO:0000256" key="5">
    <source>
        <dbReference type="ARBA" id="ARBA00023014"/>
    </source>
</evidence>